<reference evidence="9" key="1">
    <citation type="journal article" date="2021" name="PeerJ">
        <title>Extensive microbial diversity within the chicken gut microbiome revealed by metagenomics and culture.</title>
        <authorList>
            <person name="Gilroy R."/>
            <person name="Ravi A."/>
            <person name="Getino M."/>
            <person name="Pursley I."/>
            <person name="Horton D.L."/>
            <person name="Alikhan N.F."/>
            <person name="Baker D."/>
            <person name="Gharbi K."/>
            <person name="Hall N."/>
            <person name="Watson M."/>
            <person name="Adriaenssens E.M."/>
            <person name="Foster-Nyarko E."/>
            <person name="Jarju S."/>
            <person name="Secka A."/>
            <person name="Antonio M."/>
            <person name="Oren A."/>
            <person name="Chaudhuri R.R."/>
            <person name="La Ragione R."/>
            <person name="Hildebrand F."/>
            <person name="Pallen M.J."/>
        </authorList>
    </citation>
    <scope>NUCLEOTIDE SEQUENCE</scope>
    <source>
        <strain evidence="9">ChiSjej2B20-11307</strain>
    </source>
</reference>
<dbReference type="InterPro" id="IPR026466">
    <property type="entry name" value="Fim_isopep_form_D2_dom"/>
</dbReference>
<dbReference type="AlphaFoldDB" id="A0A9D2H8F1"/>
<feature type="domain" description="Gram-positive cocci surface proteins LPxTG" evidence="7">
    <location>
        <begin position="503"/>
        <end position="538"/>
    </location>
</feature>
<keyword evidence="3 6" id="KW-0732">Signal</keyword>
<keyword evidence="5" id="KW-0812">Transmembrane</keyword>
<evidence type="ECO:0000256" key="5">
    <source>
        <dbReference type="SAM" id="Phobius"/>
    </source>
</evidence>
<organism evidence="9 10">
    <name type="scientific">Candidatus Mediterraneibacter pullicola</name>
    <dbReference type="NCBI Taxonomy" id="2838682"/>
    <lineage>
        <taxon>Bacteria</taxon>
        <taxon>Bacillati</taxon>
        <taxon>Bacillota</taxon>
        <taxon>Clostridia</taxon>
        <taxon>Lachnospirales</taxon>
        <taxon>Lachnospiraceae</taxon>
        <taxon>Mediterraneibacter</taxon>
    </lineage>
</organism>
<dbReference type="NCBIfam" id="TIGR01167">
    <property type="entry name" value="LPXTG_anchor"/>
    <property type="match status" value="1"/>
</dbReference>
<dbReference type="Proteomes" id="UP000824223">
    <property type="component" value="Unassembled WGS sequence"/>
</dbReference>
<keyword evidence="4" id="KW-0572">Peptidoglycan-anchor</keyword>
<feature type="transmembrane region" description="Helical" evidence="5">
    <location>
        <begin position="513"/>
        <end position="534"/>
    </location>
</feature>
<evidence type="ECO:0000313" key="10">
    <source>
        <dbReference type="Proteomes" id="UP000824223"/>
    </source>
</evidence>
<sequence length="539" mass="58119">METKRSKSVFSRLVALCLAFVFVFSMSMTALAADVPLSPDAKQSVTVGGLEPGVQVYLYRIVKVNIQDEQPASPVYLWEDGVKGWVTRQYSDYIGTDGEVTQEFQELNESASTAFWQTLAAAVKSGDPDLPAAYEEITGAGENSVTFSEVIPGEYIAIAKNTTGVKVYRPTTVSVLPSYDEKTDRWYLKDVTAPTMKSTEPSVTKTVDEKSVGAGDTVTYTITALIPEYPANAAHHEVIVADALETSKLAFNNDIAVKDQSGVPANITEDYTVEQNASIDGKQYTFAVTFTDDYIAAHAGQNVTVTYTAEVTREAVQVNDNTAVLIYNNDPYADAHQTKDSTVSVYSYGITFNKVNESDKALTDVQFELYKANAAHDGVDGNALKFTYENGAYKYDPKAGTGTTSTLDVDDSTGQIKISALDTGYYMLKETKASDSGQYVVPRSMILIFLSDDPADGTLDNTSDASISGNENVISIVGNQAAIKDNTLSFTVKNTPLDDSGLTLPVTGGMGTMIFTIAGILLMAGAVTMIVVIFRKKKA</sequence>
<reference evidence="9" key="2">
    <citation type="submission" date="2021-04" db="EMBL/GenBank/DDBJ databases">
        <authorList>
            <person name="Gilroy R."/>
        </authorList>
    </citation>
    <scope>NUCLEOTIDE SEQUENCE</scope>
    <source>
        <strain evidence="9">ChiSjej2B20-11307</strain>
    </source>
</reference>
<keyword evidence="5" id="KW-1133">Transmembrane helix</keyword>
<accession>A0A9D2H8F1</accession>
<dbReference type="EMBL" id="DXAK01000025">
    <property type="protein sequence ID" value="HJA06503.1"/>
    <property type="molecule type" value="Genomic_DNA"/>
</dbReference>
<evidence type="ECO:0000313" key="9">
    <source>
        <dbReference type="EMBL" id="HJA06503.1"/>
    </source>
</evidence>
<dbReference type="Pfam" id="PF00746">
    <property type="entry name" value="Gram_pos_anchor"/>
    <property type="match status" value="1"/>
</dbReference>
<comment type="caution">
    <text evidence="9">The sequence shown here is derived from an EMBL/GenBank/DDBJ whole genome shotgun (WGS) entry which is preliminary data.</text>
</comment>
<name>A0A9D2H8F1_9FIRM</name>
<dbReference type="Pfam" id="PF17802">
    <property type="entry name" value="SpaA"/>
    <property type="match status" value="1"/>
</dbReference>
<dbReference type="Gene3D" id="2.60.40.740">
    <property type="match status" value="1"/>
</dbReference>
<evidence type="ECO:0000259" key="7">
    <source>
        <dbReference type="Pfam" id="PF00746"/>
    </source>
</evidence>
<evidence type="ECO:0000256" key="4">
    <source>
        <dbReference type="ARBA" id="ARBA00023088"/>
    </source>
</evidence>
<feature type="chain" id="PRO_5038351501" evidence="6">
    <location>
        <begin position="33"/>
        <end position="539"/>
    </location>
</feature>
<keyword evidence="5" id="KW-0472">Membrane</keyword>
<feature type="signal peptide" evidence="6">
    <location>
        <begin position="1"/>
        <end position="32"/>
    </location>
</feature>
<evidence type="ECO:0000256" key="2">
    <source>
        <dbReference type="ARBA" id="ARBA00022525"/>
    </source>
</evidence>
<proteinExistence type="predicted"/>
<evidence type="ECO:0000256" key="6">
    <source>
        <dbReference type="SAM" id="SignalP"/>
    </source>
</evidence>
<keyword evidence="2" id="KW-0964">Secreted</keyword>
<gene>
    <name evidence="9" type="ORF">H9798_05055</name>
</gene>
<dbReference type="Gene3D" id="2.60.40.10">
    <property type="entry name" value="Immunoglobulins"/>
    <property type="match status" value="1"/>
</dbReference>
<evidence type="ECO:0000256" key="1">
    <source>
        <dbReference type="ARBA" id="ARBA00022512"/>
    </source>
</evidence>
<protein>
    <submittedName>
        <fullName evidence="9">Isopeptide-forming domain-containing fimbrial protein</fullName>
    </submittedName>
</protein>
<dbReference type="InterPro" id="IPR019931">
    <property type="entry name" value="LPXTG_anchor"/>
</dbReference>
<dbReference type="InterPro" id="IPR013783">
    <property type="entry name" value="Ig-like_fold"/>
</dbReference>
<evidence type="ECO:0000259" key="8">
    <source>
        <dbReference type="Pfam" id="PF17802"/>
    </source>
</evidence>
<keyword evidence="1" id="KW-0134">Cell wall</keyword>
<dbReference type="InterPro" id="IPR041033">
    <property type="entry name" value="SpaA_PFL_dom_1"/>
</dbReference>
<dbReference type="NCBIfam" id="TIGR04226">
    <property type="entry name" value="RrgB_K2N_iso_D2"/>
    <property type="match status" value="1"/>
</dbReference>
<feature type="domain" description="SpaA-like prealbumin fold" evidence="8">
    <location>
        <begin position="350"/>
        <end position="435"/>
    </location>
</feature>
<evidence type="ECO:0000256" key="3">
    <source>
        <dbReference type="ARBA" id="ARBA00022729"/>
    </source>
</evidence>